<proteinExistence type="predicted"/>
<sequence length="61" mass="7073">MFTQLLDKLKNRKGNTLMSKENVQKKYHESLKERGITDIEAELIGRLYGVKLLDAEKKHDG</sequence>
<organism evidence="1 2">
    <name type="scientific">Enterococcus faecalis</name>
    <name type="common">Streptococcus faecalis</name>
    <dbReference type="NCBI Taxonomy" id="1351"/>
    <lineage>
        <taxon>Bacteria</taxon>
        <taxon>Bacillati</taxon>
        <taxon>Bacillota</taxon>
        <taxon>Bacilli</taxon>
        <taxon>Lactobacillales</taxon>
        <taxon>Enterococcaceae</taxon>
        <taxon>Enterococcus</taxon>
    </lineage>
</organism>
<evidence type="ECO:0000313" key="1">
    <source>
        <dbReference type="EMBL" id="QNP37232.1"/>
    </source>
</evidence>
<accession>A0A6B1XT75</accession>
<protein>
    <submittedName>
        <fullName evidence="1">Uncharacterized protein</fullName>
    </submittedName>
</protein>
<evidence type="ECO:0000313" key="2">
    <source>
        <dbReference type="Proteomes" id="UP000516122"/>
    </source>
</evidence>
<dbReference type="AlphaFoldDB" id="A0A6B1XT75"/>
<name>A0A6B1XT75_ENTFL</name>
<dbReference type="RefSeq" id="WP_002359496.1">
    <property type="nucleotide sequence ID" value="NZ_CABGXT010000008.1"/>
</dbReference>
<gene>
    <name evidence="1" type="ORF">H9Q64_12270</name>
</gene>
<dbReference type="Proteomes" id="UP000516122">
    <property type="component" value="Chromosome"/>
</dbReference>
<dbReference type="EMBL" id="CP060804">
    <property type="protein sequence ID" value="QNP37232.1"/>
    <property type="molecule type" value="Genomic_DNA"/>
</dbReference>
<reference evidence="1 2" key="1">
    <citation type="submission" date="2020-08" db="EMBL/GenBank/DDBJ databases">
        <title>Enterococcus faecalis SF28073 genome assembly.</title>
        <authorList>
            <person name="Duerkop B.A."/>
            <person name="Johnson C.N."/>
        </authorList>
    </citation>
    <scope>NUCLEOTIDE SEQUENCE [LARGE SCALE GENOMIC DNA]</scope>
    <source>
        <strain evidence="1 2">SF28073</strain>
    </source>
</reference>